<reference evidence="4" key="2">
    <citation type="submission" date="2013-12" db="EMBL/GenBank/DDBJ databases">
        <authorList>
            <person name="Yu Y."/>
            <person name="Lee S."/>
            <person name="de Baynast K."/>
            <person name="Wissotski M."/>
            <person name="Liu L."/>
            <person name="Talag J."/>
            <person name="Goicoechea J."/>
            <person name="Angelova A."/>
            <person name="Jetty R."/>
            <person name="Kudrna D."/>
            <person name="Golser W."/>
            <person name="Rivera L."/>
            <person name="Zhang J."/>
            <person name="Wing R."/>
        </authorList>
    </citation>
    <scope>NUCLEOTIDE SEQUENCE</scope>
</reference>
<dbReference type="InterPro" id="IPR053197">
    <property type="entry name" value="F-box_SCFL_complex_component"/>
</dbReference>
<dbReference type="EnsemblPlants" id="LPERR03G33150.1">
    <property type="protein sequence ID" value="LPERR03G33150.1"/>
    <property type="gene ID" value="LPERR03G33150"/>
</dbReference>
<proteinExistence type="predicted"/>
<feature type="region of interest" description="Disordered" evidence="1">
    <location>
        <begin position="1"/>
        <end position="26"/>
    </location>
</feature>
<evidence type="ECO:0000313" key="4">
    <source>
        <dbReference type="Proteomes" id="UP000032180"/>
    </source>
</evidence>
<dbReference type="HOGENOM" id="CLU_2124649_0_0_1"/>
<dbReference type="AlphaFoldDB" id="A0A0D9W0R6"/>
<dbReference type="InterPro" id="IPR036047">
    <property type="entry name" value="F-box-like_dom_sf"/>
</dbReference>
<dbReference type="Pfam" id="PF12937">
    <property type="entry name" value="F-box-like"/>
    <property type="match status" value="1"/>
</dbReference>
<accession>A0A0D9W0R6</accession>
<sequence>MDSTSQLPVLTQKRSRQDASTSDHLDGGVDLISSLDDDVLLHILGLLPNMADVVRTCSVSRRWHRLDALIPILRFNIHDGDDDLKQRERVDRFIAFVNRVLAWRIGQQSNNASI</sequence>
<name>A0A0D9W0R6_9ORYZ</name>
<dbReference type="PANTHER" id="PTHR34223:SF51">
    <property type="entry name" value="OS06G0556300 PROTEIN"/>
    <property type="match status" value="1"/>
</dbReference>
<evidence type="ECO:0000256" key="1">
    <source>
        <dbReference type="SAM" id="MobiDB-lite"/>
    </source>
</evidence>
<feature type="domain" description="F-box" evidence="2">
    <location>
        <begin position="37"/>
        <end position="66"/>
    </location>
</feature>
<evidence type="ECO:0000259" key="2">
    <source>
        <dbReference type="Pfam" id="PF12937"/>
    </source>
</evidence>
<dbReference type="PANTHER" id="PTHR34223">
    <property type="entry name" value="OS11G0201299 PROTEIN"/>
    <property type="match status" value="1"/>
</dbReference>
<reference evidence="3 4" key="1">
    <citation type="submission" date="2012-08" db="EMBL/GenBank/DDBJ databases">
        <title>Oryza genome evolution.</title>
        <authorList>
            <person name="Wing R.A."/>
        </authorList>
    </citation>
    <scope>NUCLEOTIDE SEQUENCE</scope>
</reference>
<feature type="compositionally biased region" description="Basic and acidic residues" evidence="1">
    <location>
        <begin position="15"/>
        <end position="26"/>
    </location>
</feature>
<keyword evidence="4" id="KW-1185">Reference proteome</keyword>
<dbReference type="Proteomes" id="UP000032180">
    <property type="component" value="Chromosome 3"/>
</dbReference>
<dbReference type="SUPFAM" id="SSF81383">
    <property type="entry name" value="F-box domain"/>
    <property type="match status" value="1"/>
</dbReference>
<dbReference type="InterPro" id="IPR001810">
    <property type="entry name" value="F-box_dom"/>
</dbReference>
<reference evidence="3" key="3">
    <citation type="submission" date="2015-04" db="UniProtKB">
        <authorList>
            <consortium name="EnsemblPlants"/>
        </authorList>
    </citation>
    <scope>IDENTIFICATION</scope>
</reference>
<organism evidence="3 4">
    <name type="scientific">Leersia perrieri</name>
    <dbReference type="NCBI Taxonomy" id="77586"/>
    <lineage>
        <taxon>Eukaryota</taxon>
        <taxon>Viridiplantae</taxon>
        <taxon>Streptophyta</taxon>
        <taxon>Embryophyta</taxon>
        <taxon>Tracheophyta</taxon>
        <taxon>Spermatophyta</taxon>
        <taxon>Magnoliopsida</taxon>
        <taxon>Liliopsida</taxon>
        <taxon>Poales</taxon>
        <taxon>Poaceae</taxon>
        <taxon>BOP clade</taxon>
        <taxon>Oryzoideae</taxon>
        <taxon>Oryzeae</taxon>
        <taxon>Oryzinae</taxon>
        <taxon>Leersia</taxon>
    </lineage>
</organism>
<dbReference type="Gene3D" id="1.20.1280.50">
    <property type="match status" value="1"/>
</dbReference>
<evidence type="ECO:0000313" key="3">
    <source>
        <dbReference type="EnsemblPlants" id="LPERR03G33150.1"/>
    </source>
</evidence>
<protein>
    <recommendedName>
        <fullName evidence="2">F-box domain-containing protein</fullName>
    </recommendedName>
</protein>
<dbReference type="Gramene" id="LPERR03G33150.1">
    <property type="protein sequence ID" value="LPERR03G33150.1"/>
    <property type="gene ID" value="LPERR03G33150"/>
</dbReference>